<evidence type="ECO:0000313" key="2">
    <source>
        <dbReference type="EMBL" id="AKS35829.1"/>
    </source>
</evidence>
<feature type="transmembrane region" description="Helical" evidence="1">
    <location>
        <begin position="65"/>
        <end position="91"/>
    </location>
</feature>
<dbReference type="PATRIC" id="fig|134601.6.peg.6677"/>
<organism evidence="2 3">
    <name type="scientific">Mycolicibacterium goodii</name>
    <name type="common">Mycobacterium goodii</name>
    <dbReference type="NCBI Taxonomy" id="134601"/>
    <lineage>
        <taxon>Bacteria</taxon>
        <taxon>Bacillati</taxon>
        <taxon>Actinomycetota</taxon>
        <taxon>Actinomycetes</taxon>
        <taxon>Mycobacteriales</taxon>
        <taxon>Mycobacteriaceae</taxon>
        <taxon>Mycolicibacterium</taxon>
    </lineage>
</organism>
<reference evidence="2 3" key="1">
    <citation type="submission" date="2015-07" db="EMBL/GenBank/DDBJ databases">
        <title>Complete genome sequence of Mycobacterium goodii X7B, a facultative thermophilic biodesulfurizing bacterium.</title>
        <authorList>
            <person name="Yu B."/>
            <person name="Li F."/>
            <person name="Xu P."/>
        </authorList>
    </citation>
    <scope>NUCLEOTIDE SEQUENCE [LARGE SCALE GENOMIC DNA]</scope>
    <source>
        <strain evidence="2 3">X7B</strain>
    </source>
</reference>
<accession>A0A0K0XEI8</accession>
<evidence type="ECO:0000256" key="1">
    <source>
        <dbReference type="SAM" id="Phobius"/>
    </source>
</evidence>
<dbReference type="OrthoDB" id="4732937at2"/>
<evidence type="ECO:0008006" key="4">
    <source>
        <dbReference type="Google" id="ProtNLM"/>
    </source>
</evidence>
<dbReference type="STRING" id="134601.AFA91_32290"/>
<name>A0A0K0XEI8_MYCGD</name>
<evidence type="ECO:0000313" key="3">
    <source>
        <dbReference type="Proteomes" id="UP000062255"/>
    </source>
</evidence>
<dbReference type="Proteomes" id="UP000062255">
    <property type="component" value="Chromosome"/>
</dbReference>
<feature type="transmembrane region" description="Helical" evidence="1">
    <location>
        <begin position="97"/>
        <end position="117"/>
    </location>
</feature>
<gene>
    <name evidence="2" type="ORF">AFA91_32290</name>
</gene>
<proteinExistence type="predicted"/>
<keyword evidence="1" id="KW-0812">Transmembrane</keyword>
<dbReference type="KEGG" id="mgo:AFA91_32290"/>
<keyword evidence="1" id="KW-1133">Transmembrane helix</keyword>
<dbReference type="RefSeq" id="WP_049748271.1">
    <property type="nucleotide sequence ID" value="NZ_CP012150.1"/>
</dbReference>
<dbReference type="EMBL" id="CP012150">
    <property type="protein sequence ID" value="AKS35829.1"/>
    <property type="molecule type" value="Genomic_DNA"/>
</dbReference>
<feature type="transmembrane region" description="Helical" evidence="1">
    <location>
        <begin position="15"/>
        <end position="44"/>
    </location>
</feature>
<keyword evidence="1" id="KW-0472">Membrane</keyword>
<dbReference type="AlphaFoldDB" id="A0A0K0XEI8"/>
<sequence>MTEPAERRAPGNKHWGWFAGVLTALLFVGFVIAVVAMLPLAMATDGCHDGTTDRVCQLSGRGQNVLVFIPWLCLASGGVTAVVTAGVANHFKRSPLFGLPVGVLFYVTMIPIGYWLAFRV</sequence>
<protein>
    <recommendedName>
        <fullName evidence="4">Transmembrane protein</fullName>
    </recommendedName>
</protein>